<dbReference type="SMART" id="SM00854">
    <property type="entry name" value="PGA_cap"/>
    <property type="match status" value="1"/>
</dbReference>
<reference evidence="3" key="1">
    <citation type="submission" date="2020-01" db="EMBL/GenBank/DDBJ databases">
        <title>Phosphoaccumulans saitamaens gen. nov., sp. nov., a polyphosphate accumulating bacterium isolated from surface river water.</title>
        <authorList>
            <person name="Watanabe K."/>
            <person name="Suda W."/>
        </authorList>
    </citation>
    <scope>NUCLEOTIDE SEQUENCE [LARGE SCALE GENOMIC DNA]</scope>
    <source>
        <strain evidence="3">ICHIAU1</strain>
    </source>
</reference>
<sequence length="302" mass="33583">MRKLIALALIWLAQAALADSGPIRMTFVGDIMLDETPGHYIKQGKDPFKSFAALLDSSDVTIGNLECMVGTAGKKEDKPYTFMANPRVIPVLKKHFSALSLANNHSADFGITAFTQMLDRFDQAGLRYFGGGRNITAAHEPILFDVKGKRIAVLGYNEFFPRSFEALDDRAGIAWSDDDYVVYDIQRARQRYQADYVIVFPHWGIEHEKLASSRQVALAHLMIDSGADAVIGGHPHVTQNIETYKGKPIFYSLGNFVFNGFEDDDSNTGWVVQLTLEGDAPIQSEVFVAKLDRQGIPQRSPH</sequence>
<keyword evidence="3" id="KW-1185">Reference proteome</keyword>
<dbReference type="Proteomes" id="UP000463961">
    <property type="component" value="Chromosome"/>
</dbReference>
<dbReference type="Gene3D" id="3.60.21.10">
    <property type="match status" value="1"/>
</dbReference>
<dbReference type="PANTHER" id="PTHR33393">
    <property type="entry name" value="POLYGLUTAMINE SYNTHESIS ACCESSORY PROTEIN RV0574C-RELATED"/>
    <property type="match status" value="1"/>
</dbReference>
<name>A0A679I1W3_9RHOO</name>
<dbReference type="Pfam" id="PF09587">
    <property type="entry name" value="PGA_cap"/>
    <property type="match status" value="1"/>
</dbReference>
<dbReference type="EMBL" id="AP022345">
    <property type="protein sequence ID" value="BBU68486.1"/>
    <property type="molecule type" value="Genomic_DNA"/>
</dbReference>
<proteinExistence type="inferred from homology"/>
<dbReference type="InterPro" id="IPR052169">
    <property type="entry name" value="CW_Biosynth-Accessory"/>
</dbReference>
<dbReference type="InterPro" id="IPR029052">
    <property type="entry name" value="Metallo-depent_PP-like"/>
</dbReference>
<dbReference type="PANTHER" id="PTHR33393:SF13">
    <property type="entry name" value="PGA BIOSYNTHESIS PROTEIN CAPA"/>
    <property type="match status" value="1"/>
</dbReference>
<dbReference type="SUPFAM" id="SSF56300">
    <property type="entry name" value="Metallo-dependent phosphatases"/>
    <property type="match status" value="1"/>
</dbReference>
<organism evidence="2 3">
    <name type="scientific">Fluviibacter phosphoraccumulans</name>
    <dbReference type="NCBI Taxonomy" id="1751046"/>
    <lineage>
        <taxon>Bacteria</taxon>
        <taxon>Pseudomonadati</taxon>
        <taxon>Pseudomonadota</taxon>
        <taxon>Betaproteobacteria</taxon>
        <taxon>Rhodocyclales</taxon>
        <taxon>Fluviibacteraceae</taxon>
        <taxon>Fluviibacter</taxon>
    </lineage>
</organism>
<protein>
    <submittedName>
        <fullName evidence="2">Capsular polysaccharide biosynthesis protein</fullName>
    </submittedName>
</protein>
<gene>
    <name evidence="2" type="ORF">ICHIAU1_07690</name>
</gene>
<accession>A0A679I1W3</accession>
<comment type="similarity">
    <text evidence="1">Belongs to the CapA family.</text>
</comment>
<evidence type="ECO:0000313" key="3">
    <source>
        <dbReference type="Proteomes" id="UP000463961"/>
    </source>
</evidence>
<dbReference type="RefSeq" id="WP_162050729.1">
    <property type="nucleotide sequence ID" value="NZ_AP019011.1"/>
</dbReference>
<dbReference type="OrthoDB" id="5405713at2"/>
<evidence type="ECO:0000313" key="2">
    <source>
        <dbReference type="EMBL" id="BBU68486.1"/>
    </source>
</evidence>
<dbReference type="InterPro" id="IPR019079">
    <property type="entry name" value="Capsule_synth_CapA"/>
</dbReference>
<dbReference type="CDD" id="cd07381">
    <property type="entry name" value="MPP_CapA"/>
    <property type="match status" value="1"/>
</dbReference>
<evidence type="ECO:0000256" key="1">
    <source>
        <dbReference type="ARBA" id="ARBA00005662"/>
    </source>
</evidence>
<dbReference type="AlphaFoldDB" id="A0A679I1W3"/>